<gene>
    <name evidence="1" type="ORF">DCC35_12820</name>
</gene>
<reference evidence="1 2" key="1">
    <citation type="submission" date="2018-04" db="EMBL/GenBank/DDBJ databases">
        <title>Complete genome uncultured novel isolate.</title>
        <authorList>
            <person name="Merlino G."/>
        </authorList>
    </citation>
    <scope>NUCLEOTIDE SEQUENCE [LARGE SCALE GENOMIC DNA]</scope>
    <source>
        <strain evidence="2">R1DC9</strain>
    </source>
</reference>
<accession>A0A4D7JXZ5</accession>
<name>A0A4D7JXZ5_9BACT</name>
<dbReference type="SUPFAM" id="SSF52058">
    <property type="entry name" value="L domain-like"/>
    <property type="match status" value="1"/>
</dbReference>
<dbReference type="OrthoDB" id="1332048at2"/>
<dbReference type="EMBL" id="CP028923">
    <property type="protein sequence ID" value="QCK15565.1"/>
    <property type="molecule type" value="Genomic_DNA"/>
</dbReference>
<dbReference type="Gene3D" id="3.80.10.10">
    <property type="entry name" value="Ribonuclease Inhibitor"/>
    <property type="match status" value="1"/>
</dbReference>
<proteinExistence type="predicted"/>
<organism evidence="1 2">
    <name type="scientific">Mangrovivirga cuniculi</name>
    <dbReference type="NCBI Taxonomy" id="2715131"/>
    <lineage>
        <taxon>Bacteria</taxon>
        <taxon>Pseudomonadati</taxon>
        <taxon>Bacteroidota</taxon>
        <taxon>Cytophagia</taxon>
        <taxon>Cytophagales</taxon>
        <taxon>Mangrovivirgaceae</taxon>
        <taxon>Mangrovivirga</taxon>
    </lineage>
</organism>
<evidence type="ECO:0008006" key="3">
    <source>
        <dbReference type="Google" id="ProtNLM"/>
    </source>
</evidence>
<dbReference type="RefSeq" id="WP_137091161.1">
    <property type="nucleotide sequence ID" value="NZ_CP028923.1"/>
</dbReference>
<dbReference type="AlphaFoldDB" id="A0A4D7JXZ5"/>
<dbReference type="InterPro" id="IPR032675">
    <property type="entry name" value="LRR_dom_sf"/>
</dbReference>
<dbReference type="KEGG" id="fpf:DCC35_12820"/>
<evidence type="ECO:0000313" key="1">
    <source>
        <dbReference type="EMBL" id="QCK15565.1"/>
    </source>
</evidence>
<protein>
    <recommendedName>
        <fullName evidence="3">Leucine-rich repeat domain-containing protein</fullName>
    </recommendedName>
</protein>
<evidence type="ECO:0000313" key="2">
    <source>
        <dbReference type="Proteomes" id="UP000298616"/>
    </source>
</evidence>
<dbReference type="Proteomes" id="UP000298616">
    <property type="component" value="Chromosome"/>
</dbReference>
<keyword evidence="2" id="KW-1185">Reference proteome</keyword>
<sequence>MRLFKQNKESWGNFSGNINIYDNLKDSDIPKLIKEPNIHSIQFYQFKTPNEKTWKVLNNFYEQFPDIRLHIFWYDLVDFGFLKHLPAVKRFAVSSFMTKDFTPIKDYLDLTGLSVGETKSVAVDLGFISDFKDLKYFYVDGMKKGLASVSQLKNLEVLTLRGVKLPDLEIIQDLRKIRELNLLFGSYKNLDAISTQTNLQELEISRTRQIPNYDFLSSLNNLKTLIFEGMSQLESLPSLKGLDSLSKIQIDNNSRLADINTVRDLQSLETFLLFFPENFKAALKKKLIDQAFKIILDSKTINATNMWRLADNKTKQILKDKRLNFGVIIQKLNRYLMRNNDATTRNIRKPGDTGILKFCTFTQNCNGLIGWSSEFPASAYCHPLAAR</sequence>